<accession>A0A9X3BX99</accession>
<dbReference type="EMBL" id="JAOZEW010000003">
    <property type="protein sequence ID" value="MCV9926935.1"/>
    <property type="molecule type" value="Genomic_DNA"/>
</dbReference>
<evidence type="ECO:0000313" key="1">
    <source>
        <dbReference type="EMBL" id="MCV9926935.1"/>
    </source>
</evidence>
<proteinExistence type="predicted"/>
<reference evidence="1" key="1">
    <citation type="submission" date="2022-10" db="EMBL/GenBank/DDBJ databases">
        <title>Two novel species of Flavobacterium.</title>
        <authorList>
            <person name="Liu Q."/>
            <person name="Xin Y.-H."/>
        </authorList>
    </citation>
    <scope>NUCLEOTIDE SEQUENCE</scope>
    <source>
        <strain evidence="1">LS1R49</strain>
    </source>
</reference>
<protein>
    <submittedName>
        <fullName evidence="1">Uncharacterized protein</fullName>
    </submittedName>
</protein>
<dbReference type="Proteomes" id="UP001151079">
    <property type="component" value="Unassembled WGS sequence"/>
</dbReference>
<name>A0A9X3BX99_9FLAO</name>
<dbReference type="RefSeq" id="WP_264205112.1">
    <property type="nucleotide sequence ID" value="NZ_JAOZEW010000003.1"/>
</dbReference>
<evidence type="ECO:0000313" key="2">
    <source>
        <dbReference type="Proteomes" id="UP001151079"/>
    </source>
</evidence>
<keyword evidence="2" id="KW-1185">Reference proteome</keyword>
<comment type="caution">
    <text evidence="1">The sequence shown here is derived from an EMBL/GenBank/DDBJ whole genome shotgun (WGS) entry which is preliminary data.</text>
</comment>
<organism evidence="1 2">
    <name type="scientific">Flavobacterium shii</name>
    <dbReference type="NCBI Taxonomy" id="2987687"/>
    <lineage>
        <taxon>Bacteria</taxon>
        <taxon>Pseudomonadati</taxon>
        <taxon>Bacteroidota</taxon>
        <taxon>Flavobacteriia</taxon>
        <taxon>Flavobacteriales</taxon>
        <taxon>Flavobacteriaceae</taxon>
        <taxon>Flavobacterium</taxon>
    </lineage>
</organism>
<dbReference type="AlphaFoldDB" id="A0A9X3BX99"/>
<sequence>MEMILDVNKIQNTQINEIGFVSYGDINFVRSIKLLIAIFFLSFISCKHDNNQIVNHSTSTIVNKTNNDTLVIKGEPIVIFLSPSNEEIEIIKREKGDDNFFTIADDENSYRANIDEILKKEKYKTEITEKRFIKFIGSDKVLDKSDIDNKWAVLICVKGKPTIISSVDLFVTLNKLKENHIKIDYNSILERANDNLLKSEEKKISLVQNNDLSGLWRIDCGNALTTFDITDSKAYISIYSNTVYINAQINDIPNEPNNYLIRFLNQEDNNEGSVNKIDEKNISKEKSIGKLEFKNNKLKLYWYGLYNEKTKKLEYDKNTPFDIEGENIKPVTLIKCD</sequence>
<gene>
    <name evidence="1" type="ORF">OIU83_04700</name>
</gene>